<feature type="region of interest" description="Disordered" evidence="1">
    <location>
        <begin position="1"/>
        <end position="44"/>
    </location>
</feature>
<evidence type="ECO:0000313" key="2">
    <source>
        <dbReference type="EMBL" id="AOJ06012.1"/>
    </source>
</evidence>
<accession>A0A1B4FQR6</accession>
<sequence>MRGVRGVRGAMFDTREPDAARAGRARAVRRCASPPQTGVPSDTATSRRIHCLLLFSLRFPVRPMPTPTPPHHARKSRFAAPERARGVTAARRGRAVHAFR</sequence>
<feature type="compositionally biased region" description="Polar residues" evidence="1">
    <location>
        <begin position="34"/>
        <end position="44"/>
    </location>
</feature>
<reference evidence="2 3" key="1">
    <citation type="submission" date="2015-12" db="EMBL/GenBank/DDBJ databases">
        <title>Diversity of Burkholderia near neighbor genomes.</title>
        <authorList>
            <person name="Sahl J."/>
            <person name="Wagner D."/>
            <person name="Keim P."/>
        </authorList>
    </citation>
    <scope>NUCLEOTIDE SEQUENCE [LARGE SCALE GENOMIC DNA]</scope>
    <source>
        <strain evidence="2 3">BDU8</strain>
    </source>
</reference>
<organism evidence="2 3">
    <name type="scientific">Burkholderia mayonis</name>
    <dbReference type="NCBI Taxonomy" id="1385591"/>
    <lineage>
        <taxon>Bacteria</taxon>
        <taxon>Pseudomonadati</taxon>
        <taxon>Pseudomonadota</taxon>
        <taxon>Betaproteobacteria</taxon>
        <taxon>Burkholderiales</taxon>
        <taxon>Burkholderiaceae</taxon>
        <taxon>Burkholderia</taxon>
        <taxon>pseudomallei group</taxon>
    </lineage>
</organism>
<evidence type="ECO:0000256" key="1">
    <source>
        <dbReference type="SAM" id="MobiDB-lite"/>
    </source>
</evidence>
<feature type="region of interest" description="Disordered" evidence="1">
    <location>
        <begin position="63"/>
        <end position="100"/>
    </location>
</feature>
<feature type="compositionally biased region" description="Basic residues" evidence="1">
    <location>
        <begin position="91"/>
        <end position="100"/>
    </location>
</feature>
<dbReference type="AlphaFoldDB" id="A0A1B4FQR6"/>
<dbReference type="EMBL" id="CP013388">
    <property type="protein sequence ID" value="AOJ06012.1"/>
    <property type="molecule type" value="Genomic_DNA"/>
</dbReference>
<protein>
    <submittedName>
        <fullName evidence="2">Uncharacterized protein</fullName>
    </submittedName>
</protein>
<name>A0A1B4FQR6_9BURK</name>
<proteinExistence type="predicted"/>
<evidence type="ECO:0000313" key="3">
    <source>
        <dbReference type="Proteomes" id="UP000067711"/>
    </source>
</evidence>
<gene>
    <name evidence="2" type="ORF">WS71_00735</name>
</gene>
<dbReference type="Proteomes" id="UP000067711">
    <property type="component" value="Chromosome 2"/>
</dbReference>